<evidence type="ECO:0000313" key="15">
    <source>
        <dbReference type="EMBL" id="RHZ22824.1"/>
    </source>
</evidence>
<evidence type="ECO:0000256" key="6">
    <source>
        <dbReference type="ARBA" id="ARBA00022741"/>
    </source>
</evidence>
<dbReference type="Proteomes" id="UP000285430">
    <property type="component" value="Unassembled WGS sequence"/>
</dbReference>
<dbReference type="EMBL" id="QUTH01002946">
    <property type="protein sequence ID" value="RHZ22824.1"/>
    <property type="molecule type" value="Genomic_DNA"/>
</dbReference>
<keyword evidence="8" id="KW-0460">Magnesium</keyword>
<dbReference type="VEuPathDB" id="FungiDB:H257_08879"/>
<dbReference type="GO" id="GO:0003676">
    <property type="term" value="F:nucleic acid binding"/>
    <property type="evidence" value="ECO:0007669"/>
    <property type="project" value="InterPro"/>
</dbReference>
<dbReference type="SUPFAM" id="SSF52440">
    <property type="entry name" value="PreATP-grasp domain"/>
    <property type="match status" value="1"/>
</dbReference>
<dbReference type="Pfam" id="PF03738">
    <property type="entry name" value="GSP_synth"/>
    <property type="match status" value="2"/>
</dbReference>
<evidence type="ECO:0000256" key="1">
    <source>
        <dbReference type="ARBA" id="ARBA00004123"/>
    </source>
</evidence>
<dbReference type="InterPro" id="IPR036322">
    <property type="entry name" value="WD40_repeat_dom_sf"/>
</dbReference>
<proteinExistence type="predicted"/>
<organism evidence="15 16">
    <name type="scientific">Aphanomyces astaci</name>
    <name type="common">Crayfish plague agent</name>
    <dbReference type="NCBI Taxonomy" id="112090"/>
    <lineage>
        <taxon>Eukaryota</taxon>
        <taxon>Sar</taxon>
        <taxon>Stramenopiles</taxon>
        <taxon>Oomycota</taxon>
        <taxon>Saprolegniomycetes</taxon>
        <taxon>Saprolegniales</taxon>
        <taxon>Verrucalvaceae</taxon>
        <taxon>Aphanomyces</taxon>
    </lineage>
</organism>
<dbReference type="GO" id="GO:0046872">
    <property type="term" value="F:metal ion binding"/>
    <property type="evidence" value="ECO:0007669"/>
    <property type="project" value="UniProtKB-KW"/>
</dbReference>
<keyword evidence="5" id="KW-0747">Spliceosome</keyword>
<dbReference type="SUPFAM" id="SSF56059">
    <property type="entry name" value="Glutathione synthetase ATP-binding domain-like"/>
    <property type="match status" value="2"/>
</dbReference>
<dbReference type="InterPro" id="IPR005494">
    <property type="entry name" value="GSPS_pre-ATP-grasp-like_dom"/>
</dbReference>
<evidence type="ECO:0000256" key="9">
    <source>
        <dbReference type="ARBA" id="ARBA00023187"/>
    </source>
</evidence>
<dbReference type="InterPro" id="IPR050358">
    <property type="entry name" value="RSE1/DDB1/CFT1"/>
</dbReference>
<evidence type="ECO:0000256" key="10">
    <source>
        <dbReference type="ARBA" id="ARBA00023242"/>
    </source>
</evidence>
<dbReference type="Gene3D" id="3.30.1490.330">
    <property type="match status" value="1"/>
</dbReference>
<feature type="domain" description="RSE1/DDB1/CPSF1 C-terminal" evidence="11">
    <location>
        <begin position="1346"/>
        <end position="1656"/>
    </location>
</feature>
<dbReference type="SUPFAM" id="SSF50978">
    <property type="entry name" value="WD40 repeat-like"/>
    <property type="match status" value="1"/>
</dbReference>
<keyword evidence="6" id="KW-0547">Nucleotide-binding</keyword>
<dbReference type="PANTHER" id="PTHR10644">
    <property type="entry name" value="DNA REPAIR/RNA PROCESSING CPSF FAMILY"/>
    <property type="match status" value="1"/>
</dbReference>
<dbReference type="GO" id="GO:0008380">
    <property type="term" value="P:RNA splicing"/>
    <property type="evidence" value="ECO:0007669"/>
    <property type="project" value="UniProtKB-KW"/>
</dbReference>
<dbReference type="Pfam" id="PF10433">
    <property type="entry name" value="Beta-prop_RSE1_1st"/>
    <property type="match status" value="1"/>
</dbReference>
<dbReference type="Pfam" id="PF23726">
    <property type="entry name" value="Beta-prop_RSE1_2nd"/>
    <property type="match status" value="1"/>
</dbReference>
<dbReference type="Gene3D" id="2.130.10.10">
    <property type="entry name" value="YVTN repeat-like/Quinoprotein amine dehydrogenase"/>
    <property type="match status" value="4"/>
</dbReference>
<name>A0A3R7AZN3_APHAT</name>
<keyword evidence="3" id="KW-0507">mRNA processing</keyword>
<dbReference type="FunFam" id="2.130.10.10:FF:001143">
    <property type="entry name" value="Pre-mRNA-splicing factor rse-1, putative"/>
    <property type="match status" value="1"/>
</dbReference>
<evidence type="ECO:0000256" key="7">
    <source>
        <dbReference type="ARBA" id="ARBA00022840"/>
    </source>
</evidence>
<evidence type="ECO:0000259" key="13">
    <source>
        <dbReference type="Pfam" id="PF10433"/>
    </source>
</evidence>
<keyword evidence="2" id="KW-0436">Ligase</keyword>
<dbReference type="InterPro" id="IPR018846">
    <property type="entry name" value="Beta-prop_RSE1/DDB1/CPSF1_1st"/>
</dbReference>
<evidence type="ECO:0000259" key="12">
    <source>
        <dbReference type="Pfam" id="PF03738"/>
    </source>
</evidence>
<accession>A0A3R7AZN3</accession>
<evidence type="ECO:0008006" key="17">
    <source>
        <dbReference type="Google" id="ProtNLM"/>
    </source>
</evidence>
<dbReference type="InterPro" id="IPR016185">
    <property type="entry name" value="PreATP-grasp_dom_sf"/>
</dbReference>
<comment type="caution">
    <text evidence="15">The sequence shown here is derived from an EMBL/GenBank/DDBJ whole genome shotgun (WGS) entry which is preliminary data.</text>
</comment>
<keyword evidence="9" id="KW-0508">mRNA splicing</keyword>
<evidence type="ECO:0000259" key="11">
    <source>
        <dbReference type="Pfam" id="PF03178"/>
    </source>
</evidence>
<feature type="domain" description="Glutathionylspermidine synthase pre-ATP-grasp-like" evidence="12">
    <location>
        <begin position="2"/>
        <end position="81"/>
    </location>
</feature>
<gene>
    <name evidence="15" type="ORF">DYB37_007929</name>
</gene>
<comment type="subcellular location">
    <subcellularLocation>
        <location evidence="1">Nucleus</location>
    </subcellularLocation>
</comment>
<dbReference type="InterPro" id="IPR015943">
    <property type="entry name" value="WD40/YVTN_repeat-like_dom_sf"/>
</dbReference>
<keyword evidence="10" id="KW-0539">Nucleus</keyword>
<evidence type="ECO:0000256" key="4">
    <source>
        <dbReference type="ARBA" id="ARBA00022723"/>
    </source>
</evidence>
<dbReference type="InterPro" id="IPR004871">
    <property type="entry name" value="RSE1/DDB1/CPSF1_C"/>
</dbReference>
<dbReference type="GO" id="GO:0006397">
    <property type="term" value="P:mRNA processing"/>
    <property type="evidence" value="ECO:0007669"/>
    <property type="project" value="UniProtKB-KW"/>
</dbReference>
<reference evidence="15 16" key="1">
    <citation type="submission" date="2018-08" db="EMBL/GenBank/DDBJ databases">
        <title>Aphanomyces genome sequencing and annotation.</title>
        <authorList>
            <person name="Minardi D."/>
            <person name="Oidtmann B."/>
            <person name="Van Der Giezen M."/>
            <person name="Studholme D.J."/>
        </authorList>
    </citation>
    <scope>NUCLEOTIDE SEQUENCE [LARGE SCALE GENOMIC DNA]</scope>
    <source>
        <strain evidence="15 16">Da</strain>
    </source>
</reference>
<protein>
    <recommendedName>
        <fullName evidence="17">DNA damage-binding protein 1</fullName>
    </recommendedName>
</protein>
<evidence type="ECO:0000256" key="2">
    <source>
        <dbReference type="ARBA" id="ARBA00022598"/>
    </source>
</evidence>
<feature type="domain" description="RSE1/DDB1/CPSF1 first beta-propeller" evidence="13">
    <location>
        <begin position="536"/>
        <end position="916"/>
    </location>
</feature>
<dbReference type="GO" id="GO:0016874">
    <property type="term" value="F:ligase activity"/>
    <property type="evidence" value="ECO:0007669"/>
    <property type="project" value="UniProtKB-KW"/>
</dbReference>
<dbReference type="Pfam" id="PF03178">
    <property type="entry name" value="CPSF_A"/>
    <property type="match status" value="1"/>
</dbReference>
<feature type="domain" description="RSE1/DDB1/CPSF1 second beta-propeller" evidence="14">
    <location>
        <begin position="969"/>
        <end position="1177"/>
    </location>
</feature>
<dbReference type="GO" id="GO:0005681">
    <property type="term" value="C:spliceosomal complex"/>
    <property type="evidence" value="ECO:0007669"/>
    <property type="project" value="UniProtKB-KW"/>
</dbReference>
<dbReference type="InterPro" id="IPR058543">
    <property type="entry name" value="Beta-prop_RSE1/DDB1/CPSF1_2nd"/>
</dbReference>
<sequence>MGRTGANVSIYNGSGDLISATAGKWVDDTIVYQEIALLPKYEDDCYVQVNTWAIDGEYGGTVLRIDESNIIGLSSGIYPMRVVPDKCLSMAISASSVLPKYLNAVKKDLAVHTLNIARHVGNARYLDASLPFVPTFEAKYGHQVSTAQQSKYYTITEAGQAGVEAATDILHQLFLRATDHVLAHKRELAPYFCIPAGLWPKIQHSWTHHKQDTISGRLDFALTDQGMKVYEYNADSASCLMECGYTQDAWSNATGLGSIGRSNSSKLFTQLTAAWKSKNVQGTLHLLCDDDDEERYHSLYMKAAAEAAGIPSVLIVGVQDLHFDSRDGATILDGQNRPLRNVWKTWAWQTVISQYEARNAGAAATSGAVQVMDVMLHPSVRVFEPLWTVLPSSKAILPILTQLAPDNPYLLRSTFDPADIPLFTGGYVVKPVMGRTGANVSIYNGSGELISATAGKWVDDTIVYQEIALLPKYEDDCYVQVNTWAIDGEYGGTVLRIDESNIVGLNSGIYPMRVVETEEAVGTMHLMNITLQEGGAITDAVYGNFCGTKSQDIVCSGGTSIRLLQTQSPSEAGGGLKQLQTIHSQQVFGVIRSLLPFRLTGGTKDFLVVGTDSGKITVLEFMVELSRWEVRHSETYGKTGCRRITPGQHLASDPKGRAIMVGAVEKQKLVYIMNRDASNRLTISSPLEAHRSHAIHFDIVGVDVGFENPIFAILEVDYSEHDDGTLGVADAVKSLVYYELDLGLNHVTRRWSEPVLRSANKLIAVPGGTDGPGGVLVCSEGWIVYKNERHPEVPCRIPQRARPVNTNVDVRSEVLIVAAATHKQRDLFFVIVQSELGDLYKVTLTYVNDQVSAVKVKFFDTLPPAVALCITKTGYLFAASEASKHYLLQFQSIGDNDNTAEAHSFQEYVPSFTLRRLTNLALVESLDSLAPITQLLVDDLANEHTPQMYALCGQGNRSTLRVLRHGLSITEVACSPLPHIAKAVWCLKAQHDDAVHKYIVVSFEDNTLVLEVGESVEEVTTTGLTKEVGSLLVGLLADDSIVQIHRQGFNHVRQYHGVMQFKAPGKKVIEKCSANARQVVLSMAGGTLIYFELNAAGDLAEVGRTETLGEISSLDIGPVPEGRQRFPFLAVGSYDGNVRILNLDPNNLFADQTLLALPGSHPHSLCFAQLQHEPHADALGGHALFLSIGYNTVDPTLRIIQSSCLSSRGWLSYFYGARRQLTPLSCEPLSYASAFLSEQCSEGVVAVAQDELKILTLDALGQVFNQQVVPLQYTPRQAIVHGVTRRLLVLEADHNALTADENGSPSVGFETGTFPLTDENDDDDDDEENHLLNYRPPIPDGAGHWASCLRVIDPLTCETVLCHSFDANERAMCMSTCVFHDRGGETFLIVGSVLHMKLHTGTSVTQEGLLRVYRLVEGASLVLVHTTELDGIPYAMCEFQGRLLVSVGKILRIYDLGKKKMLRKCENRNFPSTIVKLTTAGARIYASDNHHSFHFVRYRADDNQLVIFADDFVPRCISASTLVCMVDYDTMAGGDKFGNVFVTRLPSEVSDQVENPSGNRMLWDAHLLNGAPNKVEQVCQFYVGETITSMVRTRLVPVGKEAIVYTTVMGRIGALIPFSYMRQEAPPLCGRDHLSYRSYFIPVKDVADGDLCDQFGMLSAEKQLKIAQDMDQTPMEVLKKLEDIRNGLL</sequence>
<dbReference type="VEuPathDB" id="FungiDB:H257_08878"/>
<evidence type="ECO:0000256" key="8">
    <source>
        <dbReference type="ARBA" id="ARBA00022842"/>
    </source>
</evidence>
<dbReference type="GO" id="GO:0005524">
    <property type="term" value="F:ATP binding"/>
    <property type="evidence" value="ECO:0007669"/>
    <property type="project" value="UniProtKB-KW"/>
</dbReference>
<evidence type="ECO:0000259" key="14">
    <source>
        <dbReference type="Pfam" id="PF23726"/>
    </source>
</evidence>
<evidence type="ECO:0000256" key="3">
    <source>
        <dbReference type="ARBA" id="ARBA00022664"/>
    </source>
</evidence>
<evidence type="ECO:0000313" key="16">
    <source>
        <dbReference type="Proteomes" id="UP000285430"/>
    </source>
</evidence>
<evidence type="ECO:0000256" key="5">
    <source>
        <dbReference type="ARBA" id="ARBA00022728"/>
    </source>
</evidence>
<keyword evidence="7" id="KW-0067">ATP-binding</keyword>
<keyword evidence="4" id="KW-0479">Metal-binding</keyword>
<feature type="domain" description="Glutathionylspermidine synthase pre-ATP-grasp-like" evidence="12">
    <location>
        <begin position="142"/>
        <end position="513"/>
    </location>
</feature>